<keyword evidence="2 6" id="KW-0227">DNA damage</keyword>
<evidence type="ECO:0000313" key="8">
    <source>
        <dbReference type="EMBL" id="OGD79645.1"/>
    </source>
</evidence>
<dbReference type="InterPro" id="IPR000085">
    <property type="entry name" value="RuvA"/>
</dbReference>
<dbReference type="SUPFAM" id="SSF47781">
    <property type="entry name" value="RuvA domain 2-like"/>
    <property type="match status" value="1"/>
</dbReference>
<dbReference type="InterPro" id="IPR010994">
    <property type="entry name" value="RuvA_2-like"/>
</dbReference>
<keyword evidence="5 6" id="KW-0234">DNA repair</keyword>
<dbReference type="GO" id="GO:0006281">
    <property type="term" value="P:DNA repair"/>
    <property type="evidence" value="ECO:0007669"/>
    <property type="project" value="UniProtKB-UniRule"/>
</dbReference>
<keyword evidence="3 6" id="KW-0238">DNA-binding</keyword>
<comment type="similarity">
    <text evidence="6">Belongs to the RuvA family.</text>
</comment>
<dbReference type="GO" id="GO:0048476">
    <property type="term" value="C:Holliday junction resolvase complex"/>
    <property type="evidence" value="ECO:0007669"/>
    <property type="project" value="UniProtKB-UniRule"/>
</dbReference>
<dbReference type="Pfam" id="PF01330">
    <property type="entry name" value="RuvA_N"/>
    <property type="match status" value="1"/>
</dbReference>
<evidence type="ECO:0000313" key="9">
    <source>
        <dbReference type="Proteomes" id="UP000176682"/>
    </source>
</evidence>
<comment type="caution">
    <text evidence="6">Lacks conserved residue(s) required for the propagation of feature annotation.</text>
</comment>
<dbReference type="Pfam" id="PF14520">
    <property type="entry name" value="HHH_5"/>
    <property type="match status" value="1"/>
</dbReference>
<keyword evidence="8" id="KW-0067">ATP-binding</keyword>
<feature type="region of interest" description="Domain III" evidence="6">
    <location>
        <begin position="136"/>
        <end position="189"/>
    </location>
</feature>
<evidence type="ECO:0000256" key="2">
    <source>
        <dbReference type="ARBA" id="ARBA00022763"/>
    </source>
</evidence>
<dbReference type="HAMAP" id="MF_00031">
    <property type="entry name" value="DNA_HJ_migration_RuvA"/>
    <property type="match status" value="1"/>
</dbReference>
<keyword evidence="4 6" id="KW-0233">DNA recombination</keyword>
<reference evidence="8 9" key="1">
    <citation type="journal article" date="2016" name="Nat. Commun.">
        <title>Thousands of microbial genomes shed light on interconnected biogeochemical processes in an aquifer system.</title>
        <authorList>
            <person name="Anantharaman K."/>
            <person name="Brown C.T."/>
            <person name="Hug L.A."/>
            <person name="Sharon I."/>
            <person name="Castelle C.J."/>
            <person name="Probst A.J."/>
            <person name="Thomas B.C."/>
            <person name="Singh A."/>
            <person name="Wilkins M.J."/>
            <person name="Karaoz U."/>
            <person name="Brodie E.L."/>
            <person name="Williams K.H."/>
            <person name="Hubbard S.S."/>
            <person name="Banfield J.F."/>
        </authorList>
    </citation>
    <scope>NUCLEOTIDE SEQUENCE [LARGE SCALE GENOMIC DNA]</scope>
</reference>
<keyword evidence="8" id="KW-0547">Nucleotide-binding</keyword>
<name>A0A1F5FJ24_9BACT</name>
<dbReference type="NCBIfam" id="TIGR00084">
    <property type="entry name" value="ruvA"/>
    <property type="match status" value="1"/>
</dbReference>
<feature type="domain" description="Helix-hairpin-helix DNA-binding motif class 1" evidence="7">
    <location>
        <begin position="107"/>
        <end position="126"/>
    </location>
</feature>
<dbReference type="InterPro" id="IPR012340">
    <property type="entry name" value="NA-bd_OB-fold"/>
</dbReference>
<dbReference type="InterPro" id="IPR013849">
    <property type="entry name" value="DNA_helicase_Holl-junc_RuvA_I"/>
</dbReference>
<dbReference type="Proteomes" id="UP000176682">
    <property type="component" value="Unassembled WGS sequence"/>
</dbReference>
<dbReference type="GO" id="GO:0006310">
    <property type="term" value="P:DNA recombination"/>
    <property type="evidence" value="ECO:0007669"/>
    <property type="project" value="UniProtKB-UniRule"/>
</dbReference>
<organism evidence="8 9">
    <name type="scientific">Candidatus Collierbacteria bacterium RIFOXYB1_FULL_49_13</name>
    <dbReference type="NCBI Taxonomy" id="1817728"/>
    <lineage>
        <taxon>Bacteria</taxon>
        <taxon>Candidatus Collieribacteriota</taxon>
    </lineage>
</organism>
<sequence>MIGFLRGRVLMVTTTDVLLDTGGVGYTVFLPKRLLATIAPQSELELFIHTHVSDTAITLYGFPHYPELELFRLLITVSGIGPKTALGVLSTGNPATISAALSHQDVSFFTAIPGIGTKGAQKIIIELKNKFTDQDFDFQSQQLTSQGIDALVNLGFSKDEARAAFISTDSSLTLTERLRLALNQLHHHG</sequence>
<protein>
    <recommendedName>
        <fullName evidence="6">Holliday junction branch migration complex subunit RuvA</fullName>
    </recommendedName>
</protein>
<comment type="domain">
    <text evidence="6">Has three domains with a flexible linker between the domains II and III and assumes an 'L' shape. Domain III is highly mobile and contacts RuvB.</text>
</comment>
<dbReference type="Gene3D" id="1.10.150.20">
    <property type="entry name" value="5' to 3' exonuclease, C-terminal subdomain"/>
    <property type="match status" value="1"/>
</dbReference>
<dbReference type="GO" id="GO:0009379">
    <property type="term" value="C:Holliday junction helicase complex"/>
    <property type="evidence" value="ECO:0007669"/>
    <property type="project" value="InterPro"/>
</dbReference>
<dbReference type="CDD" id="cd14332">
    <property type="entry name" value="UBA_RuvA_C"/>
    <property type="match status" value="1"/>
</dbReference>
<comment type="function">
    <text evidence="6">The RuvA-RuvB-RuvC complex processes Holliday junction (HJ) DNA during genetic recombination and DNA repair, while the RuvA-RuvB complex plays an important role in the rescue of blocked DNA replication forks via replication fork reversal (RFR). RuvA specifically binds to HJ cruciform DNA, conferring on it an open structure. The RuvB hexamer acts as an ATP-dependent pump, pulling dsDNA into and through the RuvAB complex. HJ branch migration allows RuvC to scan DNA until it finds its consensus sequence, where it cleaves and resolves the cruciform DNA.</text>
</comment>
<dbReference type="AlphaFoldDB" id="A0A1F5FJ24"/>
<accession>A0A1F5FJ24</accession>
<evidence type="ECO:0000256" key="6">
    <source>
        <dbReference type="HAMAP-Rule" id="MF_00031"/>
    </source>
</evidence>
<dbReference type="GO" id="GO:0005524">
    <property type="term" value="F:ATP binding"/>
    <property type="evidence" value="ECO:0007669"/>
    <property type="project" value="InterPro"/>
</dbReference>
<keyword evidence="8" id="KW-0347">Helicase</keyword>
<proteinExistence type="inferred from homology"/>
<evidence type="ECO:0000256" key="1">
    <source>
        <dbReference type="ARBA" id="ARBA00022490"/>
    </source>
</evidence>
<gene>
    <name evidence="6" type="primary">ruvA</name>
    <name evidence="8" type="ORF">A2368_00140</name>
</gene>
<evidence type="ECO:0000259" key="7">
    <source>
        <dbReference type="SMART" id="SM00278"/>
    </source>
</evidence>
<dbReference type="EMBL" id="MFAM01000015">
    <property type="protein sequence ID" value="OGD79645.1"/>
    <property type="molecule type" value="Genomic_DNA"/>
</dbReference>
<evidence type="ECO:0000256" key="4">
    <source>
        <dbReference type="ARBA" id="ARBA00023172"/>
    </source>
</evidence>
<dbReference type="GO" id="GO:0000400">
    <property type="term" value="F:four-way junction DNA binding"/>
    <property type="evidence" value="ECO:0007669"/>
    <property type="project" value="UniProtKB-UniRule"/>
</dbReference>
<dbReference type="GO" id="GO:0005737">
    <property type="term" value="C:cytoplasm"/>
    <property type="evidence" value="ECO:0007669"/>
    <property type="project" value="UniProtKB-SubCell"/>
</dbReference>
<dbReference type="GO" id="GO:0009378">
    <property type="term" value="F:four-way junction helicase activity"/>
    <property type="evidence" value="ECO:0007669"/>
    <property type="project" value="InterPro"/>
</dbReference>
<comment type="subcellular location">
    <subcellularLocation>
        <location evidence="6">Cytoplasm</location>
    </subcellularLocation>
</comment>
<dbReference type="InterPro" id="IPR011114">
    <property type="entry name" value="RuvA_C"/>
</dbReference>
<comment type="caution">
    <text evidence="8">The sequence shown here is derived from an EMBL/GenBank/DDBJ whole genome shotgun (WGS) entry which is preliminary data.</text>
</comment>
<dbReference type="SMART" id="SM00278">
    <property type="entry name" value="HhH1"/>
    <property type="match status" value="2"/>
</dbReference>
<comment type="subunit">
    <text evidence="6">Homotetramer. Forms an RuvA(8)-RuvB(12)-Holliday junction (HJ) complex. HJ DNA is sandwiched between 2 RuvA tetramers; dsDNA enters through RuvA and exits via RuvB. An RuvB hexamer assembles on each DNA strand where it exits the tetramer. Each RuvB hexamer is contacted by two RuvA subunits (via domain III) on 2 adjacent RuvB subunits; this complex drives branch migration. In the full resolvosome a probable DNA-RuvA(4)-RuvB(12)-RuvC(2) complex forms which resolves the HJ.</text>
</comment>
<dbReference type="SUPFAM" id="SSF50249">
    <property type="entry name" value="Nucleic acid-binding proteins"/>
    <property type="match status" value="1"/>
</dbReference>
<evidence type="ECO:0000256" key="3">
    <source>
        <dbReference type="ARBA" id="ARBA00023125"/>
    </source>
</evidence>
<feature type="domain" description="Helix-hairpin-helix DNA-binding motif class 1" evidence="7">
    <location>
        <begin position="72"/>
        <end position="91"/>
    </location>
</feature>
<dbReference type="InterPro" id="IPR003583">
    <property type="entry name" value="Hlx-hairpin-Hlx_DNA-bd_motif"/>
</dbReference>
<keyword evidence="8" id="KW-0378">Hydrolase</keyword>
<keyword evidence="1 6" id="KW-0963">Cytoplasm</keyword>
<dbReference type="Gene3D" id="2.40.50.140">
    <property type="entry name" value="Nucleic acid-binding proteins"/>
    <property type="match status" value="1"/>
</dbReference>
<evidence type="ECO:0000256" key="5">
    <source>
        <dbReference type="ARBA" id="ARBA00023204"/>
    </source>
</evidence>